<dbReference type="InterPro" id="IPR006059">
    <property type="entry name" value="SBP"/>
</dbReference>
<keyword evidence="3 5" id="KW-0732">Signal</keyword>
<comment type="subcellular location">
    <subcellularLocation>
        <location evidence="1">Periplasm</location>
    </subcellularLocation>
</comment>
<dbReference type="EMBL" id="JBHSPA010000031">
    <property type="protein sequence ID" value="MFC5827589.1"/>
    <property type="molecule type" value="Genomic_DNA"/>
</dbReference>
<evidence type="ECO:0000256" key="5">
    <source>
        <dbReference type="SAM" id="SignalP"/>
    </source>
</evidence>
<protein>
    <submittedName>
        <fullName evidence="6">Extracellular solute-binding protein</fullName>
    </submittedName>
</protein>
<feature type="signal peptide" evidence="5">
    <location>
        <begin position="1"/>
        <end position="21"/>
    </location>
</feature>
<reference evidence="7" key="1">
    <citation type="journal article" date="2019" name="Int. J. Syst. Evol. Microbiol.">
        <title>The Global Catalogue of Microorganisms (GCM) 10K type strain sequencing project: providing services to taxonomists for standard genome sequencing and annotation.</title>
        <authorList>
            <consortium name="The Broad Institute Genomics Platform"/>
            <consortium name="The Broad Institute Genome Sequencing Center for Infectious Disease"/>
            <person name="Wu L."/>
            <person name="Ma J."/>
        </authorList>
    </citation>
    <scope>NUCLEOTIDE SEQUENCE [LARGE SCALE GENOMIC DNA]</scope>
    <source>
        <strain evidence="7">CCUG 53903</strain>
    </source>
</reference>
<keyword evidence="4" id="KW-0574">Periplasm</keyword>
<feature type="chain" id="PRO_5047343362" evidence="5">
    <location>
        <begin position="22"/>
        <end position="348"/>
    </location>
</feature>
<keyword evidence="7" id="KW-1185">Reference proteome</keyword>
<dbReference type="PANTHER" id="PTHR30006:SF3">
    <property type="entry name" value="THIAMINE-BINDING PERIPLASMIC PROTEIN"/>
    <property type="match status" value="1"/>
</dbReference>
<comment type="caution">
    <text evidence="6">The sequence shown here is derived from an EMBL/GenBank/DDBJ whole genome shotgun (WGS) entry which is preliminary data.</text>
</comment>
<gene>
    <name evidence="6" type="ORF">ACFPZ3_27340</name>
</gene>
<dbReference type="Gene3D" id="3.40.190.10">
    <property type="entry name" value="Periplasmic binding protein-like II"/>
    <property type="match status" value="2"/>
</dbReference>
<accession>A0ABW1CPC3</accession>
<dbReference type="PROSITE" id="PS51257">
    <property type="entry name" value="PROKAR_LIPOPROTEIN"/>
    <property type="match status" value="1"/>
</dbReference>
<dbReference type="SUPFAM" id="SSF53850">
    <property type="entry name" value="Periplasmic binding protein-like II"/>
    <property type="match status" value="1"/>
</dbReference>
<name>A0ABW1CPC3_9ACTN</name>
<evidence type="ECO:0000256" key="2">
    <source>
        <dbReference type="ARBA" id="ARBA00022448"/>
    </source>
</evidence>
<evidence type="ECO:0000256" key="1">
    <source>
        <dbReference type="ARBA" id="ARBA00004418"/>
    </source>
</evidence>
<dbReference type="Proteomes" id="UP001596058">
    <property type="component" value="Unassembled WGS sequence"/>
</dbReference>
<dbReference type="RefSeq" id="WP_379517094.1">
    <property type="nucleotide sequence ID" value="NZ_JBHSPA010000031.1"/>
</dbReference>
<dbReference type="Pfam" id="PF13416">
    <property type="entry name" value="SBP_bac_8"/>
    <property type="match status" value="1"/>
</dbReference>
<evidence type="ECO:0000256" key="4">
    <source>
        <dbReference type="ARBA" id="ARBA00022764"/>
    </source>
</evidence>
<proteinExistence type="predicted"/>
<sequence length="348" mass="37493">MRTTRTLTTLVAGVLGLTTLAGCGSGPAAGEGKSLTFVAYGGVSQDVLMRQWLEPWGKTSGVKLTQDSPTDYAKLASMVEAGKVTWDLVDTEPFYPIQECGKSVVKLDPAGIDTAKLPEGTVSDCAVPLWGYSLLLVYNKDKYAAKPPTSFADFFDLKAFPGTRAAPANVTAGPLEAALLADGVAPEELYPLDIPRALRKWDALKGKVSLWKTSSVSQQQLEAKQADMSLIWSGRVAEAVKNGAPYAPVWKQNLFGWASVVIPKGSAHAEEARSAIKDLLTARTQARLAENIAYAPVNSDAKPNLDKVYADYNVTAPAIAEQSVRQDAQWWAQNQQQAVTQWTAWTTS</sequence>
<organism evidence="6 7">
    <name type="scientific">Nonomuraea insulae</name>
    <dbReference type="NCBI Taxonomy" id="1616787"/>
    <lineage>
        <taxon>Bacteria</taxon>
        <taxon>Bacillati</taxon>
        <taxon>Actinomycetota</taxon>
        <taxon>Actinomycetes</taxon>
        <taxon>Streptosporangiales</taxon>
        <taxon>Streptosporangiaceae</taxon>
        <taxon>Nonomuraea</taxon>
    </lineage>
</organism>
<dbReference type="PANTHER" id="PTHR30006">
    <property type="entry name" value="THIAMINE-BINDING PERIPLASMIC PROTEIN-RELATED"/>
    <property type="match status" value="1"/>
</dbReference>
<evidence type="ECO:0000256" key="3">
    <source>
        <dbReference type="ARBA" id="ARBA00022729"/>
    </source>
</evidence>
<evidence type="ECO:0000313" key="6">
    <source>
        <dbReference type="EMBL" id="MFC5827589.1"/>
    </source>
</evidence>
<evidence type="ECO:0000313" key="7">
    <source>
        <dbReference type="Proteomes" id="UP001596058"/>
    </source>
</evidence>
<keyword evidence="2" id="KW-0813">Transport</keyword>